<organism evidence="5 6">
    <name type="scientific">Streptomyces varsoviensis</name>
    <dbReference type="NCBI Taxonomy" id="67373"/>
    <lineage>
        <taxon>Bacteria</taxon>
        <taxon>Bacillati</taxon>
        <taxon>Actinomycetota</taxon>
        <taxon>Actinomycetes</taxon>
        <taxon>Kitasatosporales</taxon>
        <taxon>Streptomycetaceae</taxon>
        <taxon>Streptomyces</taxon>
    </lineage>
</organism>
<sequence>TLLDAAGRLFAGGAEVGWAALFPDGGPRVDLPTYAFQRQRYWPTVAASAPADLAASGLEQVDHPLLGAKATLAGDAGYLFTSRLSLHAHPWLADHALFDRPLLPGTAFLELAVRAADEAGLGRLE</sequence>
<protein>
    <recommendedName>
        <fullName evidence="4">PKS/mFAS DH domain-containing protein</fullName>
    </recommendedName>
</protein>
<evidence type="ECO:0000256" key="2">
    <source>
        <dbReference type="ARBA" id="ARBA00023268"/>
    </source>
</evidence>
<keyword evidence="1" id="KW-0808">Transferase</keyword>
<dbReference type="PANTHER" id="PTHR43775">
    <property type="entry name" value="FATTY ACID SYNTHASE"/>
    <property type="match status" value="1"/>
</dbReference>
<dbReference type="PROSITE" id="PS52019">
    <property type="entry name" value="PKS_MFAS_DH"/>
    <property type="match status" value="1"/>
</dbReference>
<keyword evidence="2" id="KW-0511">Multifunctional enzyme</keyword>
<evidence type="ECO:0000256" key="1">
    <source>
        <dbReference type="ARBA" id="ARBA00022679"/>
    </source>
</evidence>
<dbReference type="Gene3D" id="3.30.70.3290">
    <property type="match status" value="1"/>
</dbReference>
<dbReference type="Pfam" id="PF21089">
    <property type="entry name" value="PKS_DH_N"/>
    <property type="match status" value="1"/>
</dbReference>
<reference evidence="5 6" key="1">
    <citation type="submission" date="2015-07" db="EMBL/GenBank/DDBJ databases">
        <authorList>
            <person name="Ju K.-S."/>
            <person name="Doroghazi J.R."/>
            <person name="Metcalf W.W."/>
        </authorList>
    </citation>
    <scope>NUCLEOTIDE SEQUENCE [LARGE SCALE GENOMIC DNA]</scope>
    <source>
        <strain evidence="5 6">NRRL B-3589</strain>
    </source>
</reference>
<evidence type="ECO:0000313" key="6">
    <source>
        <dbReference type="Proteomes" id="UP000037020"/>
    </source>
</evidence>
<dbReference type="EMBL" id="LGUT01001289">
    <property type="protein sequence ID" value="KOG89249.1"/>
    <property type="molecule type" value="Genomic_DNA"/>
</dbReference>
<feature type="domain" description="PKS/mFAS DH" evidence="4">
    <location>
        <begin position="63"/>
        <end position="125"/>
    </location>
</feature>
<evidence type="ECO:0000256" key="3">
    <source>
        <dbReference type="PROSITE-ProRule" id="PRU01363"/>
    </source>
</evidence>
<dbReference type="InterPro" id="IPR049552">
    <property type="entry name" value="PKS_DH_N"/>
</dbReference>
<name>A0ABR5J762_9ACTN</name>
<dbReference type="PANTHER" id="PTHR43775:SF51">
    <property type="entry name" value="INACTIVE PHENOLPHTHIOCEROL SYNTHESIS POLYKETIDE SYNTHASE TYPE I PKS1-RELATED"/>
    <property type="match status" value="1"/>
</dbReference>
<keyword evidence="6" id="KW-1185">Reference proteome</keyword>
<feature type="non-terminal residue" evidence="5">
    <location>
        <position position="1"/>
    </location>
</feature>
<dbReference type="InterPro" id="IPR042104">
    <property type="entry name" value="PKS_dehydratase_sf"/>
</dbReference>
<gene>
    <name evidence="5" type="ORF">ADK38_15335</name>
</gene>
<dbReference type="InterPro" id="IPR049900">
    <property type="entry name" value="PKS_mFAS_DH"/>
</dbReference>
<evidence type="ECO:0000259" key="4">
    <source>
        <dbReference type="PROSITE" id="PS52019"/>
    </source>
</evidence>
<accession>A0ABR5J762</accession>
<dbReference type="InterPro" id="IPR050091">
    <property type="entry name" value="PKS_NRPS_Biosynth_Enz"/>
</dbReference>
<dbReference type="Proteomes" id="UP000037020">
    <property type="component" value="Unassembled WGS sequence"/>
</dbReference>
<evidence type="ECO:0000313" key="5">
    <source>
        <dbReference type="EMBL" id="KOG89249.1"/>
    </source>
</evidence>
<dbReference type="Gene3D" id="3.10.129.110">
    <property type="entry name" value="Polyketide synthase dehydratase"/>
    <property type="match status" value="1"/>
</dbReference>
<comment type="caution">
    <text evidence="3">Lacks conserved residue(s) required for the propagation of feature annotation.</text>
</comment>
<comment type="caution">
    <text evidence="5">The sequence shown here is derived from an EMBL/GenBank/DDBJ whole genome shotgun (WGS) entry which is preliminary data.</text>
</comment>
<proteinExistence type="predicted"/>
<feature type="non-terminal residue" evidence="5">
    <location>
        <position position="125"/>
    </location>
</feature>